<reference evidence="3 4" key="1">
    <citation type="submission" date="2016-10" db="EMBL/GenBank/DDBJ databases">
        <authorList>
            <person name="de Groot N.N."/>
        </authorList>
    </citation>
    <scope>NUCLEOTIDE SEQUENCE [LARGE SCALE GENOMIC DNA]</scope>
    <source>
        <strain evidence="3 4">CGMCC 4.6945</strain>
    </source>
</reference>
<evidence type="ECO:0000259" key="2">
    <source>
        <dbReference type="SMART" id="SM00014"/>
    </source>
</evidence>
<feature type="transmembrane region" description="Helical" evidence="1">
    <location>
        <begin position="78"/>
        <end position="102"/>
    </location>
</feature>
<dbReference type="EMBL" id="FOKA01000011">
    <property type="protein sequence ID" value="SFB24692.1"/>
    <property type="molecule type" value="Genomic_DNA"/>
</dbReference>
<feature type="transmembrane region" description="Helical" evidence="1">
    <location>
        <begin position="176"/>
        <end position="195"/>
    </location>
</feature>
<dbReference type="Proteomes" id="UP000199012">
    <property type="component" value="Unassembled WGS sequence"/>
</dbReference>
<keyword evidence="4" id="KW-1185">Reference proteome</keyword>
<feature type="transmembrane region" description="Helical" evidence="1">
    <location>
        <begin position="207"/>
        <end position="225"/>
    </location>
</feature>
<sequence>MSRAAVLAHRWDDASRPPVAAVLRDLVVRAAAPAVLLWAVVTGVGWVVMGPLGGIPAEQDLAERFAEGRTAALDTVSAVLSGSASTLAITALALVTVLAVAVRTRRLSFALVPAVAVALELGVFLTSAVLVDRDRPDVEQLDHAPPTSSYPSGHTGAAAACWVVLALLAQRVRHRVLRGLLTAACLLVPVLVAWARLYRGMHHLTDVVAGLAVGATSALLAWGYLRRAGAAGTRRQTRA</sequence>
<dbReference type="InterPro" id="IPR036938">
    <property type="entry name" value="PAP2/HPO_sf"/>
</dbReference>
<feature type="transmembrane region" description="Helical" evidence="1">
    <location>
        <begin position="109"/>
        <end position="131"/>
    </location>
</feature>
<dbReference type="Gene3D" id="1.20.144.10">
    <property type="entry name" value="Phosphatidic acid phosphatase type 2/haloperoxidase"/>
    <property type="match status" value="1"/>
</dbReference>
<accession>A0A1I0ZH49</accession>
<evidence type="ECO:0000256" key="1">
    <source>
        <dbReference type="SAM" id="Phobius"/>
    </source>
</evidence>
<dbReference type="PANTHER" id="PTHR14969">
    <property type="entry name" value="SPHINGOSINE-1-PHOSPHATE PHOSPHOHYDROLASE"/>
    <property type="match status" value="1"/>
</dbReference>
<dbReference type="STRING" id="988821.SAMN05421867_11142"/>
<dbReference type="AlphaFoldDB" id="A0A1I0ZH49"/>
<keyword evidence="1" id="KW-1133">Transmembrane helix</keyword>
<feature type="transmembrane region" description="Helical" evidence="1">
    <location>
        <begin position="26"/>
        <end position="49"/>
    </location>
</feature>
<dbReference type="SUPFAM" id="SSF48317">
    <property type="entry name" value="Acid phosphatase/Vanadium-dependent haloperoxidase"/>
    <property type="match status" value="1"/>
</dbReference>
<dbReference type="OrthoDB" id="5289372at2"/>
<name>A0A1I0ZH49_9CELL</name>
<proteinExistence type="predicted"/>
<dbReference type="Pfam" id="PF01569">
    <property type="entry name" value="PAP2"/>
    <property type="match status" value="1"/>
</dbReference>
<dbReference type="RefSeq" id="WP_090033494.1">
    <property type="nucleotide sequence ID" value="NZ_BONM01000007.1"/>
</dbReference>
<dbReference type="PANTHER" id="PTHR14969:SF13">
    <property type="entry name" value="AT30094P"/>
    <property type="match status" value="1"/>
</dbReference>
<keyword evidence="1" id="KW-0812">Transmembrane</keyword>
<evidence type="ECO:0000313" key="4">
    <source>
        <dbReference type="Proteomes" id="UP000199012"/>
    </source>
</evidence>
<evidence type="ECO:0000313" key="3">
    <source>
        <dbReference type="EMBL" id="SFB24692.1"/>
    </source>
</evidence>
<feature type="domain" description="Phosphatidic acid phosphatase type 2/haloperoxidase" evidence="2">
    <location>
        <begin position="111"/>
        <end position="222"/>
    </location>
</feature>
<organism evidence="3 4">
    <name type="scientific">Cellulomonas marina</name>
    <dbReference type="NCBI Taxonomy" id="988821"/>
    <lineage>
        <taxon>Bacteria</taxon>
        <taxon>Bacillati</taxon>
        <taxon>Actinomycetota</taxon>
        <taxon>Actinomycetes</taxon>
        <taxon>Micrococcales</taxon>
        <taxon>Cellulomonadaceae</taxon>
        <taxon>Cellulomonas</taxon>
    </lineage>
</organism>
<protein>
    <submittedName>
        <fullName evidence="3">Undecaprenyl-diphosphatase</fullName>
    </submittedName>
</protein>
<gene>
    <name evidence="3" type="ORF">SAMN05421867_11142</name>
</gene>
<feature type="transmembrane region" description="Helical" evidence="1">
    <location>
        <begin position="151"/>
        <end position="169"/>
    </location>
</feature>
<keyword evidence="1" id="KW-0472">Membrane</keyword>
<dbReference type="InterPro" id="IPR000326">
    <property type="entry name" value="PAP2/HPO"/>
</dbReference>
<dbReference type="SMART" id="SM00014">
    <property type="entry name" value="acidPPc"/>
    <property type="match status" value="1"/>
</dbReference>